<evidence type="ECO:0000256" key="21">
    <source>
        <dbReference type="ARBA" id="ARBA00023221"/>
    </source>
</evidence>
<dbReference type="GO" id="GO:0005634">
    <property type="term" value="C:nucleus"/>
    <property type="evidence" value="ECO:0007669"/>
    <property type="project" value="UniProtKB-SubCell"/>
</dbReference>
<keyword evidence="19" id="KW-1207">Sterol metabolism</keyword>
<dbReference type="Ensembl" id="ENSBIXT00000008093.1">
    <property type="protein sequence ID" value="ENSBIXP00000004306.1"/>
    <property type="gene ID" value="ENSBIXG00000010671.1"/>
</dbReference>
<evidence type="ECO:0000256" key="14">
    <source>
        <dbReference type="ARBA" id="ARBA00022968"/>
    </source>
</evidence>
<dbReference type="InterPro" id="IPR051520">
    <property type="entry name" value="Elbow/Noc_ZnFinger"/>
</dbReference>
<feature type="compositionally biased region" description="Polar residues" evidence="24">
    <location>
        <begin position="1"/>
        <end position="14"/>
    </location>
</feature>
<dbReference type="Ensembl" id="ENSBIXT00005009517.1">
    <property type="protein sequence ID" value="ENSBIXP00005003852.1"/>
    <property type="gene ID" value="ENSBIXG00005009907.1"/>
</dbReference>
<keyword evidence="22" id="KW-0539">Nucleus</keyword>
<feature type="region of interest" description="Disordered" evidence="24">
    <location>
        <begin position="338"/>
        <end position="363"/>
    </location>
</feature>
<evidence type="ECO:0000256" key="19">
    <source>
        <dbReference type="ARBA" id="ARBA00023166"/>
    </source>
</evidence>
<evidence type="ECO:0000256" key="17">
    <source>
        <dbReference type="ARBA" id="ARBA00023136"/>
    </source>
</evidence>
<feature type="region of interest" description="Disordered" evidence="24">
    <location>
        <begin position="92"/>
        <end position="291"/>
    </location>
</feature>
<keyword evidence="28" id="KW-1185">Reference proteome</keyword>
<feature type="compositionally biased region" description="Gly residues" evidence="24">
    <location>
        <begin position="261"/>
        <end position="272"/>
    </location>
</feature>
<keyword evidence="13" id="KW-0862">Zinc</keyword>
<keyword evidence="10" id="KW-0479">Metal-binding</keyword>
<keyword evidence="12" id="KW-0256">Endoplasmic reticulum</keyword>
<dbReference type="Gene3D" id="3.30.479.30">
    <property type="entry name" value="Band 7 domain"/>
    <property type="match status" value="1"/>
</dbReference>
<dbReference type="GO" id="GO:0008270">
    <property type="term" value="F:zinc ion binding"/>
    <property type="evidence" value="ECO:0007669"/>
    <property type="project" value="UniProtKB-KW"/>
</dbReference>
<keyword evidence="15" id="KW-1133">Transmembrane helix</keyword>
<evidence type="ECO:0000256" key="1">
    <source>
        <dbReference type="ARBA" id="ARBA00004123"/>
    </source>
</evidence>
<keyword evidence="6" id="KW-0963">Cytoplasm</keyword>
<keyword evidence="17" id="KW-0472">Membrane</keyword>
<keyword evidence="8" id="KW-0153">Cholesterol metabolism</keyword>
<evidence type="ECO:0000313" key="28">
    <source>
        <dbReference type="Proteomes" id="UP000314981"/>
    </source>
</evidence>
<evidence type="ECO:0000256" key="8">
    <source>
        <dbReference type="ARBA" id="ARBA00022548"/>
    </source>
</evidence>
<evidence type="ECO:0000256" key="9">
    <source>
        <dbReference type="ARBA" id="ARBA00022692"/>
    </source>
</evidence>
<evidence type="ECO:0000256" key="3">
    <source>
        <dbReference type="ARBA" id="ARBA00004648"/>
    </source>
</evidence>
<dbReference type="InterPro" id="IPR033294">
    <property type="entry name" value="Erlin1/2"/>
</dbReference>
<name>A0A4W2CD73_BOBOX</name>
<comment type="subcellular location">
    <subcellularLocation>
        <location evidence="2">Cytoplasm</location>
    </subcellularLocation>
    <subcellularLocation>
        <location evidence="3">Endoplasmic reticulum membrane</location>
        <topology evidence="3">Single-pass type II membrane protein</topology>
    </subcellularLocation>
    <subcellularLocation>
        <location evidence="1">Nucleus</location>
    </subcellularLocation>
</comment>
<feature type="compositionally biased region" description="Gly residues" evidence="24">
    <location>
        <begin position="338"/>
        <end position="349"/>
    </location>
</feature>
<dbReference type="GeneTree" id="ENSGT00390000014618"/>
<evidence type="ECO:0000256" key="2">
    <source>
        <dbReference type="ARBA" id="ARBA00004496"/>
    </source>
</evidence>
<keyword evidence="20" id="KW-0325">Glycoprotein</keyword>
<dbReference type="Pfam" id="PF01145">
    <property type="entry name" value="Band_7"/>
    <property type="match status" value="1"/>
</dbReference>
<dbReference type="InterPro" id="IPR022129">
    <property type="entry name" value="Tscrpt_rep_NocA-like"/>
</dbReference>
<feature type="region of interest" description="Disordered" evidence="24">
    <location>
        <begin position="1"/>
        <end position="39"/>
    </location>
</feature>
<feature type="compositionally biased region" description="Low complexity" evidence="24">
    <location>
        <begin position="204"/>
        <end position="216"/>
    </location>
</feature>
<evidence type="ECO:0000256" key="23">
    <source>
        <dbReference type="PROSITE-ProRule" id="PRU00042"/>
    </source>
</evidence>
<feature type="domain" description="C2H2-type" evidence="25">
    <location>
        <begin position="453"/>
        <end position="486"/>
    </location>
</feature>
<keyword evidence="7" id="KW-0678">Repressor</keyword>
<keyword evidence="18" id="KW-0804">Transcription</keyword>
<evidence type="ECO:0000256" key="12">
    <source>
        <dbReference type="ARBA" id="ARBA00022824"/>
    </source>
</evidence>
<dbReference type="GO" id="GO:0045892">
    <property type="term" value="P:negative regulation of DNA-templated transcription"/>
    <property type="evidence" value="ECO:0007669"/>
    <property type="project" value="TreeGrafter"/>
</dbReference>
<reference evidence="26" key="2">
    <citation type="submission" date="2025-05" db="UniProtKB">
        <authorList>
            <consortium name="Ensembl"/>
        </authorList>
    </citation>
    <scope>IDENTIFICATION</scope>
</reference>
<evidence type="ECO:0000256" key="7">
    <source>
        <dbReference type="ARBA" id="ARBA00022491"/>
    </source>
</evidence>
<feature type="compositionally biased region" description="Low complexity" evidence="24">
    <location>
        <begin position="167"/>
        <end position="186"/>
    </location>
</feature>
<dbReference type="InterPro" id="IPR001107">
    <property type="entry name" value="Band_7"/>
</dbReference>
<dbReference type="InterPro" id="IPR036013">
    <property type="entry name" value="Band_7/SPFH_dom_sf"/>
</dbReference>
<keyword evidence="21" id="KW-0753">Steroid metabolism</keyword>
<evidence type="ECO:0000313" key="26">
    <source>
        <dbReference type="Ensembl" id="ENSBIXP00000004306.1"/>
    </source>
</evidence>
<dbReference type="AlphaFoldDB" id="A0A4W2CD73"/>
<evidence type="ECO:0000256" key="5">
    <source>
        <dbReference type="ARBA" id="ARBA00010144"/>
    </source>
</evidence>
<organism evidence="26 28">
    <name type="scientific">Bos indicus x Bos taurus</name>
    <name type="common">Hybrid cattle</name>
    <dbReference type="NCBI Taxonomy" id="30522"/>
    <lineage>
        <taxon>Eukaryota</taxon>
        <taxon>Metazoa</taxon>
        <taxon>Chordata</taxon>
        <taxon>Craniata</taxon>
        <taxon>Vertebrata</taxon>
        <taxon>Euteleostomi</taxon>
        <taxon>Mammalia</taxon>
        <taxon>Eutheria</taxon>
        <taxon>Laurasiatheria</taxon>
        <taxon>Artiodactyla</taxon>
        <taxon>Ruminantia</taxon>
        <taxon>Pecora</taxon>
        <taxon>Bovidae</taxon>
        <taxon>Bovinae</taxon>
        <taxon>Bos</taxon>
    </lineage>
</organism>
<keyword evidence="21" id="KW-0443">Lipid metabolism</keyword>
<evidence type="ECO:0000313" key="29">
    <source>
        <dbReference type="Proteomes" id="UP000429181"/>
    </source>
</evidence>
<dbReference type="FunFam" id="3.30.479.30:FF:000009">
    <property type="entry name" value="Erlin-2 isoform 1"/>
    <property type="match status" value="1"/>
</dbReference>
<feature type="compositionally biased region" description="Basic and acidic residues" evidence="24">
    <location>
        <begin position="235"/>
        <end position="245"/>
    </location>
</feature>
<dbReference type="SMART" id="SM00244">
    <property type="entry name" value="PHB"/>
    <property type="match status" value="1"/>
</dbReference>
<reference evidence="28 29" key="1">
    <citation type="submission" date="2018-11" db="EMBL/GenBank/DDBJ databases">
        <title>Haplotype-resolved cattle genomes.</title>
        <authorList>
            <person name="Low W.Y."/>
            <person name="Tearle R."/>
            <person name="Bickhart D.M."/>
            <person name="Rosen B.D."/>
            <person name="Koren S."/>
            <person name="Rhie A."/>
            <person name="Hiendleder S."/>
            <person name="Phillippy A.M."/>
            <person name="Smith T.P.L."/>
            <person name="Williams J.L."/>
        </authorList>
    </citation>
    <scope>NUCLEOTIDE SEQUENCE [LARGE SCALE GENOMIC DNA]</scope>
</reference>
<evidence type="ECO:0000259" key="25">
    <source>
        <dbReference type="PROSITE" id="PS50157"/>
    </source>
</evidence>
<dbReference type="Proteomes" id="UP000314981">
    <property type="component" value="Chromosome 27"/>
</dbReference>
<evidence type="ECO:0000256" key="22">
    <source>
        <dbReference type="ARBA" id="ARBA00023242"/>
    </source>
</evidence>
<dbReference type="Gene3D" id="3.30.160.60">
    <property type="entry name" value="Classic Zinc Finger"/>
    <property type="match status" value="1"/>
</dbReference>
<evidence type="ECO:0000256" key="20">
    <source>
        <dbReference type="ARBA" id="ARBA00023180"/>
    </source>
</evidence>
<dbReference type="CDD" id="cd03406">
    <property type="entry name" value="SPFH_like_u3"/>
    <property type="match status" value="1"/>
</dbReference>
<evidence type="ECO:0000256" key="18">
    <source>
        <dbReference type="ARBA" id="ARBA00023163"/>
    </source>
</evidence>
<dbReference type="GO" id="GO:0008203">
    <property type="term" value="P:cholesterol metabolic process"/>
    <property type="evidence" value="ECO:0007669"/>
    <property type="project" value="UniProtKB-KW"/>
</dbReference>
<evidence type="ECO:0000256" key="16">
    <source>
        <dbReference type="ARBA" id="ARBA00023015"/>
    </source>
</evidence>
<dbReference type="GO" id="GO:0032991">
    <property type="term" value="C:protein-containing complex"/>
    <property type="evidence" value="ECO:0007669"/>
    <property type="project" value="UniProtKB-ARBA"/>
</dbReference>
<dbReference type="PANTHER" id="PTHR12522">
    <property type="entry name" value="ZINC-FINGER PROTEIN NOLZ1-RELATED"/>
    <property type="match status" value="1"/>
</dbReference>
<dbReference type="GO" id="GO:0045717">
    <property type="term" value="P:negative regulation of fatty acid biosynthetic process"/>
    <property type="evidence" value="ECO:0007669"/>
    <property type="project" value="UniProtKB-ARBA"/>
</dbReference>
<comment type="similarity">
    <text evidence="4">Belongs to the band 7/mec-2 family.</text>
</comment>
<dbReference type="FunFam" id="3.30.160.60:FF:000129">
    <property type="entry name" value="Zinc finger protein 503"/>
    <property type="match status" value="1"/>
</dbReference>
<evidence type="ECO:0000256" key="6">
    <source>
        <dbReference type="ARBA" id="ARBA00022490"/>
    </source>
</evidence>
<evidence type="ECO:0000313" key="27">
    <source>
        <dbReference type="Ensembl" id="ENSBIXP00005003852.1"/>
    </source>
</evidence>
<dbReference type="GO" id="GO:0005789">
    <property type="term" value="C:endoplasmic reticulum membrane"/>
    <property type="evidence" value="ECO:0007669"/>
    <property type="project" value="UniProtKB-SubCell"/>
</dbReference>
<evidence type="ECO:0000256" key="13">
    <source>
        <dbReference type="ARBA" id="ARBA00022833"/>
    </source>
</evidence>
<gene>
    <name evidence="27" type="primary">ZNF703</name>
</gene>
<dbReference type="InterPro" id="IPR013087">
    <property type="entry name" value="Znf_C2H2_type"/>
</dbReference>
<dbReference type="Proteomes" id="UP000429181">
    <property type="component" value="Chromosome 27"/>
</dbReference>
<dbReference type="GO" id="GO:0032933">
    <property type="term" value="P:SREBP signaling pathway"/>
    <property type="evidence" value="ECO:0007669"/>
    <property type="project" value="UniProtKB-ARBA"/>
</dbReference>
<keyword evidence="11 23" id="KW-0863">Zinc-finger</keyword>
<evidence type="ECO:0000256" key="24">
    <source>
        <dbReference type="SAM" id="MobiDB-lite"/>
    </source>
</evidence>
<evidence type="ECO:0000256" key="10">
    <source>
        <dbReference type="ARBA" id="ARBA00022723"/>
    </source>
</evidence>
<feature type="compositionally biased region" description="Low complexity" evidence="24">
    <location>
        <begin position="125"/>
        <end position="135"/>
    </location>
</feature>
<dbReference type="GO" id="GO:0045541">
    <property type="term" value="P:negative regulation of cholesterol biosynthetic process"/>
    <property type="evidence" value="ECO:0007669"/>
    <property type="project" value="UniProtKB-ARBA"/>
</dbReference>
<evidence type="ECO:0000256" key="4">
    <source>
        <dbReference type="ARBA" id="ARBA00008164"/>
    </source>
</evidence>
<keyword evidence="14" id="KW-0735">Signal-anchor</keyword>
<accession>A0A4W2CD73</accession>
<dbReference type="PANTHER" id="PTHR12522:SF2">
    <property type="entry name" value="ZINC FINGER PROTEIN 703"/>
    <property type="match status" value="1"/>
</dbReference>
<evidence type="ECO:0000256" key="15">
    <source>
        <dbReference type="ARBA" id="ARBA00022989"/>
    </source>
</evidence>
<sequence length="887" mass="91635">MSDSPAGSNPRTPESSGSGSGGGGKRPAAVSLLPPADPLRQANRLPIRVLKMLSAHTGHLLHPEYLQPLSSTPVSPIELDAKKSPLALLAQTCSQIGKPDPPPSSKLNSVAAANGLGAEKDPGRSASGAASASAALKQLGDSPAEDKSSFKPYSKGSGGGDSRKDSGSSSVSSSSSSSSSLSPGDKAGFRVPSAACTPFPPHGAPVSASSSSSSPGGSRGGSPHHSDCKTGASGELDKKDQESKPSPEPAAVSRSSSGDPGPHGGGGGGEPGASGRKSEPPSALVGAGHVAPVSPYKPGHSVFPLPPSSIGYHGSIVGAYAGYPSQFVPGLDPSKSGLVGGQLSGGLGLPPGKPPSSSPLTGASPPSFLQGLCRDPYCLGGYHGASHLGGSGCSTCSAHDPAGPGLKAGGYPLVYPGHPLQPAALSSSAAQAALPGHPLYTYGFMLQNEPLPHSCNWVAASGPCDKRFATSEELLSHLRTHTALPGAEKLLATYPGASGLGSAAAAAAAAASCHLHLPPPAAPGSPGSLSLRSPHTLGLNRYHPYGKSHLSTAGGLAVPSLPTAGPYYSPYALYGQRLASASALGGGALLTSTSGPGFHLMLPFITSYKSVQTTLQTDEVKNVPCGTSGGVMIYFDRIEVVNFLVPHAVYDIVKNYTADYDKALIFNKIHHELNQFCSVHTLQEVYIELFDQIDENLKLALQQDLTSMAPGLVIQAVRVTKPNIPEAIRRNYELMESEKTKLLIAAQKQKVVEKEAETERKKALIEAEKVAQVAEITFGQKVMEKETEKRISEIEDAAFLAREKAKADAECYTAMKIAEANKLKLTPEYLQLMKYKAIASNSKIYFGKDIPNMFMDSAGGVGKQFEGLADKLSFVLEDEPMEADSEN</sequence>
<protein>
    <submittedName>
        <fullName evidence="26">Zinc finger protein 703</fullName>
    </submittedName>
</protein>
<dbReference type="Pfam" id="PF12402">
    <property type="entry name" value="nlz1"/>
    <property type="match status" value="1"/>
</dbReference>
<dbReference type="PROSITE" id="PS50157">
    <property type="entry name" value="ZINC_FINGER_C2H2_2"/>
    <property type="match status" value="1"/>
</dbReference>
<keyword evidence="16" id="KW-0805">Transcription regulation</keyword>
<keyword evidence="9" id="KW-0812">Transmembrane</keyword>
<comment type="similarity">
    <text evidence="5">Belongs to the Elbow/Noc family.</text>
</comment>
<proteinExistence type="inferred from homology"/>
<dbReference type="GO" id="GO:0031625">
    <property type="term" value="F:ubiquitin protein ligase binding"/>
    <property type="evidence" value="ECO:0007669"/>
    <property type="project" value="InterPro"/>
</dbReference>
<evidence type="ECO:0000256" key="11">
    <source>
        <dbReference type="ARBA" id="ARBA00022771"/>
    </source>
</evidence>